<dbReference type="PANTHER" id="PTHR36577:SF3">
    <property type="entry name" value="DUF521 DOMAIN PROTEIN (AFU_ORTHOLOGUE AFUA_6G00490)"/>
    <property type="match status" value="1"/>
</dbReference>
<sequence>MLDGLDLCAGELPGASRTTSPRSTDPQRMLIRVIDLTDRDAAFLAGEFGPGAQFAMQIVVHAARTLGAVKLLDIVGAHIDSCIFNGVAGLDFAERLRDGGAKVCVPTTLNVASLDLLHPELNLGDDKSLLLGRRLVQTYIDMGGSPTFTCAPYQLTQRPRLGDQIAWAESNAIVFANSVLGARTNRYGDFIDISCAITGRAPAAGLHLDDGRKGTMVFRLVDLPTSLMTQDVFYAVLGHLIGLRCGNAVPIVEGLHGDTTEDQLKALGAAAASSGSVALFHAVGVTPEAATLEAATGGGDVEIIDITPRDLATARDQLTTRTDLPLRAVALGTPHLSIDGFEHLVRLLDGIRIHSDVEFYVSTGRETLQEVERRGWIDTLERAGVTIVTDTCTYVTPIIKRIDGVVMTDSAKWAWYAPGNIGVDVAFGSMEECVRSADAGRIVRDPELWRDV</sequence>
<feature type="domain" description="Phosphomevalonate dehydratase large subunit-like" evidence="3">
    <location>
        <begin position="34"/>
        <end position="435"/>
    </location>
</feature>
<evidence type="ECO:0000256" key="2">
    <source>
        <dbReference type="ARBA" id="ARBA00023239"/>
    </source>
</evidence>
<dbReference type="CDD" id="cd01355">
    <property type="entry name" value="AcnX"/>
    <property type="match status" value="1"/>
</dbReference>
<dbReference type="GO" id="GO:0016829">
    <property type="term" value="F:lyase activity"/>
    <property type="evidence" value="ECO:0007669"/>
    <property type="project" value="UniProtKB-KW"/>
</dbReference>
<accession>A0A3B0SBZ4</accession>
<keyword evidence="1" id="KW-0408">Iron</keyword>
<organism evidence="4">
    <name type="scientific">hydrothermal vent metagenome</name>
    <dbReference type="NCBI Taxonomy" id="652676"/>
    <lineage>
        <taxon>unclassified sequences</taxon>
        <taxon>metagenomes</taxon>
        <taxon>ecological metagenomes</taxon>
    </lineage>
</organism>
<proteinExistence type="predicted"/>
<dbReference type="AlphaFoldDB" id="A0A3B0SBZ4"/>
<evidence type="ECO:0000259" key="3">
    <source>
        <dbReference type="Pfam" id="PF04412"/>
    </source>
</evidence>
<name>A0A3B0SBZ4_9ZZZZ</name>
<dbReference type="Pfam" id="PF04412">
    <property type="entry name" value="AcnX"/>
    <property type="match status" value="1"/>
</dbReference>
<gene>
    <name evidence="4" type="ORF">MNBD_ACTINO01-2319</name>
</gene>
<reference evidence="4" key="1">
    <citation type="submission" date="2018-06" db="EMBL/GenBank/DDBJ databases">
        <authorList>
            <person name="Zhirakovskaya E."/>
        </authorList>
    </citation>
    <scope>NUCLEOTIDE SEQUENCE</scope>
</reference>
<dbReference type="PANTHER" id="PTHR36577">
    <property type="entry name" value="DUF521 DOMAIN PROTEIN (AFU_ORTHOLOGUE AFUA_6G00490)"/>
    <property type="match status" value="1"/>
</dbReference>
<keyword evidence="2" id="KW-0456">Lyase</keyword>
<dbReference type="InterPro" id="IPR007506">
    <property type="entry name" value="PMDh-L-like_dom"/>
</dbReference>
<evidence type="ECO:0000313" key="4">
    <source>
        <dbReference type="EMBL" id="VAW01800.1"/>
    </source>
</evidence>
<dbReference type="EMBL" id="UOEI01000309">
    <property type="protein sequence ID" value="VAW01800.1"/>
    <property type="molecule type" value="Genomic_DNA"/>
</dbReference>
<evidence type="ECO:0000256" key="1">
    <source>
        <dbReference type="ARBA" id="ARBA00023004"/>
    </source>
</evidence>
<protein>
    <submittedName>
        <fullName evidence="4">2-Methylcitrate dehydratase AcnD</fullName>
    </submittedName>
</protein>